<dbReference type="PANTHER" id="PTHR11844">
    <property type="entry name" value="METALLOPROTEASE INHIBITOR"/>
    <property type="match status" value="1"/>
</dbReference>
<evidence type="ECO:0000259" key="11">
    <source>
        <dbReference type="PROSITE" id="PS50189"/>
    </source>
</evidence>
<keyword evidence="10" id="KW-0732">Signal</keyword>
<dbReference type="InterPro" id="IPR001820">
    <property type="entry name" value="TIMP"/>
</dbReference>
<gene>
    <name evidence="12" type="ORF">NDU88_000964</name>
</gene>
<dbReference type="GO" id="GO:0046872">
    <property type="term" value="F:metal ion binding"/>
    <property type="evidence" value="ECO:0007669"/>
    <property type="project" value="UniProtKB-KW"/>
</dbReference>
<dbReference type="InterPro" id="IPR001134">
    <property type="entry name" value="Netrin_domain"/>
</dbReference>
<evidence type="ECO:0000256" key="5">
    <source>
        <dbReference type="ARBA" id="ARBA00022690"/>
    </source>
</evidence>
<keyword evidence="8" id="KW-0479">Metal-binding</keyword>
<dbReference type="GO" id="GO:0031012">
    <property type="term" value="C:extracellular matrix"/>
    <property type="evidence" value="ECO:0007669"/>
    <property type="project" value="TreeGrafter"/>
</dbReference>
<sequence length="199" mass="21827">MDTKKYISLVAALLFLEISSPVEACSCLPFVLQNSVCNANAVLQGKFLEPSQKPGSSPTDVEKGYKVHIDKVLKGNQTLISVTFIKSMSGTSCEYHHDRSGFNVEYLFTASDNNGDLTVSSCSYIKRWSEMSSKEILGVEGAYLKGCNCKVVPCSSQPCSSEPRTCTLEQYEGGDGENQRKNQVCVPSKGPRCIWKTIE</sequence>
<dbReference type="EMBL" id="JANPWB010000014">
    <property type="protein sequence ID" value="KAJ1095812.1"/>
    <property type="molecule type" value="Genomic_DNA"/>
</dbReference>
<feature type="disulfide bond" evidence="9">
    <location>
        <begin position="37"/>
        <end position="147"/>
    </location>
</feature>
<proteinExistence type="inferred from homology"/>
<keyword evidence="5" id="KW-0646">Protease inhibitor</keyword>
<evidence type="ECO:0000313" key="12">
    <source>
        <dbReference type="EMBL" id="KAJ1095812.1"/>
    </source>
</evidence>
<comment type="caution">
    <text evidence="12">The sequence shown here is derived from an EMBL/GenBank/DDBJ whole genome shotgun (WGS) entry which is preliminary data.</text>
</comment>
<feature type="disulfide bond" evidence="9">
    <location>
        <begin position="149"/>
        <end position="193"/>
    </location>
</feature>
<feature type="chain" id="PRO_5043451270" description="NTR domain-containing protein" evidence="10">
    <location>
        <begin position="25"/>
        <end position="199"/>
    </location>
</feature>
<evidence type="ECO:0000256" key="9">
    <source>
        <dbReference type="PIRSR" id="PIRSR601820-3"/>
    </source>
</evidence>
<feature type="disulfide bond" evidence="9">
    <location>
        <begin position="25"/>
        <end position="93"/>
    </location>
</feature>
<organism evidence="12 13">
    <name type="scientific">Pleurodeles waltl</name>
    <name type="common">Iberian ribbed newt</name>
    <dbReference type="NCBI Taxonomy" id="8319"/>
    <lineage>
        <taxon>Eukaryota</taxon>
        <taxon>Metazoa</taxon>
        <taxon>Chordata</taxon>
        <taxon>Craniata</taxon>
        <taxon>Vertebrata</taxon>
        <taxon>Euteleostomi</taxon>
        <taxon>Amphibia</taxon>
        <taxon>Batrachia</taxon>
        <taxon>Caudata</taxon>
        <taxon>Salamandroidea</taxon>
        <taxon>Salamandridae</taxon>
        <taxon>Pleurodelinae</taxon>
        <taxon>Pleurodeles</taxon>
    </lineage>
</organism>
<feature type="disulfide bond" evidence="9">
    <location>
        <begin position="166"/>
        <end position="185"/>
    </location>
</feature>
<feature type="signal peptide" evidence="10">
    <location>
        <begin position="1"/>
        <end position="24"/>
    </location>
</feature>
<accession>A0AAV7LXC8</accession>
<keyword evidence="8" id="KW-0862">Zinc</keyword>
<protein>
    <recommendedName>
        <fullName evidence="11">NTR domain-containing protein</fullName>
    </recommendedName>
</protein>
<dbReference type="GO" id="GO:0008191">
    <property type="term" value="F:metalloendopeptidase inhibitor activity"/>
    <property type="evidence" value="ECO:0007669"/>
    <property type="project" value="InterPro"/>
</dbReference>
<evidence type="ECO:0000256" key="3">
    <source>
        <dbReference type="ARBA" id="ARBA00022525"/>
    </source>
</evidence>
<dbReference type="SMART" id="SM00206">
    <property type="entry name" value="NTR"/>
    <property type="match status" value="1"/>
</dbReference>
<comment type="similarity">
    <text evidence="2">Belongs to the protease inhibitor I35 (TIMP) family.</text>
</comment>
<dbReference type="GO" id="GO:0002020">
    <property type="term" value="F:protease binding"/>
    <property type="evidence" value="ECO:0007669"/>
    <property type="project" value="TreeGrafter"/>
</dbReference>
<feature type="disulfide bond" evidence="9">
    <location>
        <begin position="27"/>
        <end position="122"/>
    </location>
</feature>
<dbReference type="InterPro" id="IPR008993">
    <property type="entry name" value="TIMP-like_OB-fold"/>
</dbReference>
<evidence type="ECO:0000256" key="10">
    <source>
        <dbReference type="SAM" id="SignalP"/>
    </source>
</evidence>
<evidence type="ECO:0000256" key="6">
    <source>
        <dbReference type="ARBA" id="ARBA00023157"/>
    </source>
</evidence>
<reference evidence="12" key="1">
    <citation type="journal article" date="2022" name="bioRxiv">
        <title>Sequencing and chromosome-scale assembly of the giantPleurodeles waltlgenome.</title>
        <authorList>
            <person name="Brown T."/>
            <person name="Elewa A."/>
            <person name="Iarovenko S."/>
            <person name="Subramanian E."/>
            <person name="Araus A.J."/>
            <person name="Petzold A."/>
            <person name="Susuki M."/>
            <person name="Suzuki K.-i.T."/>
            <person name="Hayashi T."/>
            <person name="Toyoda A."/>
            <person name="Oliveira C."/>
            <person name="Osipova E."/>
            <person name="Leigh N.D."/>
            <person name="Simon A."/>
            <person name="Yun M.H."/>
        </authorList>
    </citation>
    <scope>NUCLEOTIDE SEQUENCE</scope>
    <source>
        <strain evidence="12">20211129_DDA</strain>
        <tissue evidence="12">Liver</tissue>
    </source>
</reference>
<dbReference type="InterPro" id="IPR027465">
    <property type="entry name" value="TIMP_C"/>
</dbReference>
<dbReference type="AlphaFoldDB" id="A0AAV7LXC8"/>
<dbReference type="PROSITE" id="PS50189">
    <property type="entry name" value="NTR"/>
    <property type="match status" value="1"/>
</dbReference>
<dbReference type="PANTHER" id="PTHR11844:SF25">
    <property type="entry name" value="NTR DOMAIN-CONTAINING PROTEIN"/>
    <property type="match status" value="1"/>
</dbReference>
<dbReference type="GO" id="GO:0005615">
    <property type="term" value="C:extracellular space"/>
    <property type="evidence" value="ECO:0007669"/>
    <property type="project" value="TreeGrafter"/>
</dbReference>
<feature type="binding site" evidence="8">
    <location>
        <position position="25"/>
    </location>
    <ligand>
        <name>Zn(2+)</name>
        <dbReference type="ChEBI" id="CHEBI:29105"/>
        <note>ligand shared with metalloproteinase partner</note>
    </ligand>
</feature>
<dbReference type="Proteomes" id="UP001066276">
    <property type="component" value="Chromosome 10"/>
</dbReference>
<dbReference type="SUPFAM" id="SSF50242">
    <property type="entry name" value="TIMP-like"/>
    <property type="match status" value="1"/>
</dbReference>
<feature type="domain" description="NTR" evidence="11">
    <location>
        <begin position="25"/>
        <end position="147"/>
    </location>
</feature>
<keyword evidence="13" id="KW-1185">Reference proteome</keyword>
<keyword evidence="4" id="KW-0483">Metalloprotease inhibitor</keyword>
<keyword evidence="7" id="KW-0481">Metalloenzyme inhibitor</keyword>
<evidence type="ECO:0000256" key="1">
    <source>
        <dbReference type="ARBA" id="ARBA00004613"/>
    </source>
</evidence>
<keyword evidence="3" id="KW-0964">Secreted</keyword>
<comment type="subcellular location">
    <subcellularLocation>
        <location evidence="1">Secreted</location>
    </subcellularLocation>
</comment>
<dbReference type="Pfam" id="PF00965">
    <property type="entry name" value="TIMP"/>
    <property type="match status" value="1"/>
</dbReference>
<evidence type="ECO:0000313" key="13">
    <source>
        <dbReference type="Proteomes" id="UP001066276"/>
    </source>
</evidence>
<feature type="disulfide bond" evidence="9">
    <location>
        <begin position="154"/>
        <end position="159"/>
    </location>
</feature>
<evidence type="ECO:0000256" key="8">
    <source>
        <dbReference type="PIRSR" id="PIRSR601820-1"/>
    </source>
</evidence>
<name>A0AAV7LXC8_PLEWA</name>
<dbReference type="Gene3D" id="2.40.50.120">
    <property type="match status" value="1"/>
</dbReference>
<dbReference type="Gene3D" id="3.90.370.10">
    <property type="entry name" value="Tissue inhibitor of metalloproteinase-1. Chain B, domain 1"/>
    <property type="match status" value="1"/>
</dbReference>
<evidence type="ECO:0000256" key="7">
    <source>
        <dbReference type="ARBA" id="ARBA00023215"/>
    </source>
</evidence>
<evidence type="ECO:0000256" key="4">
    <source>
        <dbReference type="ARBA" id="ARBA00022608"/>
    </source>
</evidence>
<dbReference type="GO" id="GO:0051045">
    <property type="term" value="P:negative regulation of membrane protein ectodomain proteolysis"/>
    <property type="evidence" value="ECO:0007669"/>
    <property type="project" value="TreeGrafter"/>
</dbReference>
<evidence type="ECO:0000256" key="2">
    <source>
        <dbReference type="ARBA" id="ARBA00011027"/>
    </source>
</evidence>
<keyword evidence="6 9" id="KW-1015">Disulfide bond</keyword>